<feature type="signal peptide" evidence="2">
    <location>
        <begin position="1"/>
        <end position="28"/>
    </location>
</feature>
<dbReference type="Gene3D" id="1.20.140.40">
    <property type="entry name" value="Invertase/pectin methylesterase inhibitor family protein"/>
    <property type="match status" value="1"/>
</dbReference>
<evidence type="ECO:0000256" key="1">
    <source>
        <dbReference type="ARBA" id="ARBA00022729"/>
    </source>
</evidence>
<dbReference type="SMART" id="SM00856">
    <property type="entry name" value="PMEI"/>
    <property type="match status" value="1"/>
</dbReference>
<comment type="caution">
    <text evidence="5">The sequence shown here is derived from an EMBL/GenBank/DDBJ whole genome shotgun (WGS) entry which is preliminary data.</text>
</comment>
<evidence type="ECO:0000256" key="2">
    <source>
        <dbReference type="SAM" id="SignalP"/>
    </source>
</evidence>
<feature type="domain" description="Pectinesterase inhibitor" evidence="3">
    <location>
        <begin position="41"/>
        <end position="200"/>
    </location>
</feature>
<evidence type="ECO:0000313" key="5">
    <source>
        <dbReference type="EMBL" id="KAF5939249.1"/>
    </source>
</evidence>
<dbReference type="PANTHER" id="PTHR31080">
    <property type="entry name" value="PECTINESTERASE INHIBITOR-LIKE"/>
    <property type="match status" value="1"/>
</dbReference>
<accession>A0A7J7GET2</accession>
<name>A0A7J7GET2_CAMSI</name>
<proteinExistence type="predicted"/>
<dbReference type="NCBIfam" id="TIGR01614">
    <property type="entry name" value="PME_inhib"/>
    <property type="match status" value="1"/>
</dbReference>
<gene>
    <name evidence="4" type="ORF">HYC85_023507</name>
    <name evidence="5" type="ORF">HYC85_023508</name>
</gene>
<dbReference type="InterPro" id="IPR006501">
    <property type="entry name" value="Pectinesterase_inhib_dom"/>
</dbReference>
<dbReference type="Pfam" id="PF04043">
    <property type="entry name" value="PMEI"/>
    <property type="match status" value="1"/>
</dbReference>
<dbReference type="CDD" id="cd15798">
    <property type="entry name" value="PMEI-like_3"/>
    <property type="match status" value="1"/>
</dbReference>
<protein>
    <recommendedName>
        <fullName evidence="3">Pectinesterase inhibitor domain-containing protein</fullName>
    </recommendedName>
</protein>
<dbReference type="GO" id="GO:0046910">
    <property type="term" value="F:pectinesterase inhibitor activity"/>
    <property type="evidence" value="ECO:0007669"/>
    <property type="project" value="UniProtKB-ARBA"/>
</dbReference>
<keyword evidence="1 2" id="KW-0732">Signal</keyword>
<dbReference type="SUPFAM" id="SSF101148">
    <property type="entry name" value="Plant invertase/pectin methylesterase inhibitor"/>
    <property type="match status" value="1"/>
</dbReference>
<reference evidence="6" key="1">
    <citation type="journal article" date="2020" name="Nat. Commun.">
        <title>Genome assembly of wild tea tree DASZ reveals pedigree and selection history of tea varieties.</title>
        <authorList>
            <person name="Zhang W."/>
            <person name="Zhang Y."/>
            <person name="Qiu H."/>
            <person name="Guo Y."/>
            <person name="Wan H."/>
            <person name="Zhang X."/>
            <person name="Scossa F."/>
            <person name="Alseekh S."/>
            <person name="Zhang Q."/>
            <person name="Wang P."/>
            <person name="Xu L."/>
            <person name="Schmidt M.H."/>
            <person name="Jia X."/>
            <person name="Li D."/>
            <person name="Zhu A."/>
            <person name="Guo F."/>
            <person name="Chen W."/>
            <person name="Ni D."/>
            <person name="Usadel B."/>
            <person name="Fernie A.R."/>
            <person name="Wen W."/>
        </authorList>
    </citation>
    <scope>NUCLEOTIDE SEQUENCE [LARGE SCALE GENOMIC DNA]</scope>
    <source>
        <strain evidence="6">cv. G240</strain>
    </source>
</reference>
<feature type="chain" id="PRO_5033594743" description="Pectinesterase inhibitor domain-containing protein" evidence="2">
    <location>
        <begin position="29"/>
        <end position="211"/>
    </location>
</feature>
<dbReference type="EMBL" id="JACBKZ010000011">
    <property type="protein sequence ID" value="KAF5939249.1"/>
    <property type="molecule type" value="Genomic_DNA"/>
</dbReference>
<keyword evidence="6" id="KW-1185">Reference proteome</keyword>
<sequence length="211" mass="22711">MKNQRHITSLLTLLSAAVLLHLPPIATAVAYSSDPPTNTNTNTDYIRTSCGETLYPDLCYTSLSCYANAVQQDPARLARVAIGVSLAKARHTVTYLSNVSRSADYGSEPRAASALHDCFSVFGDAVDQIHGSLKQMRLLGIGGESVRFQMSNVQTWMSAALTNEETCTDGFEDVADGDVKTNVCDRVVKVKEVTSNALALVNSYASKITTP</sequence>
<dbReference type="EMBL" id="JACBKZ010000011">
    <property type="protein sequence ID" value="KAF5939248.1"/>
    <property type="molecule type" value="Genomic_DNA"/>
</dbReference>
<dbReference type="InterPro" id="IPR035513">
    <property type="entry name" value="Invertase/methylesterase_inhib"/>
</dbReference>
<evidence type="ECO:0000313" key="6">
    <source>
        <dbReference type="Proteomes" id="UP000593564"/>
    </source>
</evidence>
<organism evidence="5 6">
    <name type="scientific">Camellia sinensis</name>
    <name type="common">Tea plant</name>
    <name type="synonym">Thea sinensis</name>
    <dbReference type="NCBI Taxonomy" id="4442"/>
    <lineage>
        <taxon>Eukaryota</taxon>
        <taxon>Viridiplantae</taxon>
        <taxon>Streptophyta</taxon>
        <taxon>Embryophyta</taxon>
        <taxon>Tracheophyta</taxon>
        <taxon>Spermatophyta</taxon>
        <taxon>Magnoliopsida</taxon>
        <taxon>eudicotyledons</taxon>
        <taxon>Gunneridae</taxon>
        <taxon>Pentapetalae</taxon>
        <taxon>asterids</taxon>
        <taxon>Ericales</taxon>
        <taxon>Theaceae</taxon>
        <taxon>Camellia</taxon>
    </lineage>
</organism>
<reference evidence="5 6" key="2">
    <citation type="submission" date="2020-07" db="EMBL/GenBank/DDBJ databases">
        <title>Genome assembly of wild tea tree DASZ reveals pedigree and selection history of tea varieties.</title>
        <authorList>
            <person name="Zhang W."/>
        </authorList>
    </citation>
    <scope>NUCLEOTIDE SEQUENCE [LARGE SCALE GENOMIC DNA]</scope>
    <source>
        <strain evidence="6">cv. G240</strain>
        <strain evidence="5">G240</strain>
        <tissue evidence="5">Leaf</tissue>
    </source>
</reference>
<dbReference type="InterPro" id="IPR051955">
    <property type="entry name" value="PME_Inhibitor"/>
</dbReference>
<dbReference type="PANTHER" id="PTHR31080:SF64">
    <property type="entry name" value="PLANT INVERTASE_PECTIN METHYLESTERASE INHIBITOR SUPERFAMILY PROTEIN"/>
    <property type="match status" value="1"/>
</dbReference>
<dbReference type="AlphaFoldDB" id="A0A7J7GET2"/>
<evidence type="ECO:0000259" key="3">
    <source>
        <dbReference type="SMART" id="SM00856"/>
    </source>
</evidence>
<dbReference type="Proteomes" id="UP000593564">
    <property type="component" value="Unassembled WGS sequence"/>
</dbReference>
<evidence type="ECO:0000313" key="4">
    <source>
        <dbReference type="EMBL" id="KAF5939248.1"/>
    </source>
</evidence>
<dbReference type="FunFam" id="1.20.140.40:FF:000005">
    <property type="entry name" value="Pectin methylesterase inhibitor 1"/>
    <property type="match status" value="1"/>
</dbReference>